<name>A0A427XT17_9TREE</name>
<dbReference type="AlphaFoldDB" id="A0A427XT17"/>
<evidence type="ECO:0000259" key="2">
    <source>
        <dbReference type="Pfam" id="PF21307"/>
    </source>
</evidence>
<dbReference type="InterPro" id="IPR054363">
    <property type="entry name" value="GH95_cat"/>
</dbReference>
<reference evidence="4 5" key="1">
    <citation type="submission" date="2018-11" db="EMBL/GenBank/DDBJ databases">
        <title>Genome sequence of Apiotrichum porosum DSM 27194.</title>
        <authorList>
            <person name="Aliyu H."/>
            <person name="Gorte O."/>
            <person name="Ochsenreither K."/>
        </authorList>
    </citation>
    <scope>NUCLEOTIDE SEQUENCE [LARGE SCALE GENOMIC DNA]</scope>
    <source>
        <strain evidence="4 5">DSM 27194</strain>
    </source>
</reference>
<comment type="caution">
    <text evidence="4">The sequence shown here is derived from an EMBL/GenBank/DDBJ whole genome shotgun (WGS) entry which is preliminary data.</text>
</comment>
<accession>A0A427XT17</accession>
<dbReference type="RefSeq" id="XP_028476481.1">
    <property type="nucleotide sequence ID" value="XM_028623548.1"/>
</dbReference>
<dbReference type="GO" id="GO:0004560">
    <property type="term" value="F:alpha-L-fucosidase activity"/>
    <property type="evidence" value="ECO:0007669"/>
    <property type="project" value="InterPro"/>
</dbReference>
<dbReference type="PIRSF" id="PIRSF007663">
    <property type="entry name" value="UCP007663"/>
    <property type="match status" value="1"/>
</dbReference>
<keyword evidence="5" id="KW-1185">Reference proteome</keyword>
<feature type="domain" description="Glycosyl hydrolase family 95 N-terminal" evidence="1">
    <location>
        <begin position="14"/>
        <end position="255"/>
    </location>
</feature>
<organism evidence="4 5">
    <name type="scientific">Apiotrichum porosum</name>
    <dbReference type="NCBI Taxonomy" id="105984"/>
    <lineage>
        <taxon>Eukaryota</taxon>
        <taxon>Fungi</taxon>
        <taxon>Dikarya</taxon>
        <taxon>Basidiomycota</taxon>
        <taxon>Agaricomycotina</taxon>
        <taxon>Tremellomycetes</taxon>
        <taxon>Trichosporonales</taxon>
        <taxon>Trichosporonaceae</taxon>
        <taxon>Apiotrichum</taxon>
    </lineage>
</organism>
<dbReference type="OrthoDB" id="2848340at2759"/>
<evidence type="ECO:0000313" key="5">
    <source>
        <dbReference type="Proteomes" id="UP000279236"/>
    </source>
</evidence>
<dbReference type="InterPro" id="IPR049053">
    <property type="entry name" value="AFCA-like_C"/>
</dbReference>
<gene>
    <name evidence="4" type="ORF">EHS24_008230</name>
</gene>
<dbReference type="InterPro" id="IPR027414">
    <property type="entry name" value="GH95_N_dom"/>
</dbReference>
<proteinExistence type="predicted"/>
<dbReference type="Pfam" id="PF21307">
    <property type="entry name" value="Glyco_hydro_95_C"/>
    <property type="match status" value="1"/>
</dbReference>
<dbReference type="InterPro" id="IPR012341">
    <property type="entry name" value="6hp_glycosidase-like_sf"/>
</dbReference>
<dbReference type="EMBL" id="RSCE01000006">
    <property type="protein sequence ID" value="RSH82026.1"/>
    <property type="molecule type" value="Genomic_DNA"/>
</dbReference>
<dbReference type="PANTHER" id="PTHR31084">
    <property type="entry name" value="ALPHA-L-FUCOSIDASE 2"/>
    <property type="match status" value="1"/>
</dbReference>
<dbReference type="Gene3D" id="1.50.10.10">
    <property type="match status" value="1"/>
</dbReference>
<evidence type="ECO:0000259" key="1">
    <source>
        <dbReference type="Pfam" id="PF14498"/>
    </source>
</evidence>
<dbReference type="GO" id="GO:0005975">
    <property type="term" value="P:carbohydrate metabolic process"/>
    <property type="evidence" value="ECO:0007669"/>
    <property type="project" value="InterPro"/>
</dbReference>
<protein>
    <submittedName>
        <fullName evidence="4">Uncharacterized protein</fullName>
    </submittedName>
</protein>
<feature type="domain" description="Glycosyl hydrolase family 95 catalytic" evidence="3">
    <location>
        <begin position="274"/>
        <end position="677"/>
    </location>
</feature>
<dbReference type="Proteomes" id="UP000279236">
    <property type="component" value="Unassembled WGS sequence"/>
</dbReference>
<dbReference type="Pfam" id="PF14498">
    <property type="entry name" value="Glyco_hyd_65N_2"/>
    <property type="match status" value="1"/>
</dbReference>
<dbReference type="GeneID" id="39592773"/>
<feature type="domain" description="Alpha fucosidase A-like C-terminal" evidence="2">
    <location>
        <begin position="691"/>
        <end position="729"/>
    </location>
</feature>
<dbReference type="PANTHER" id="PTHR31084:SF18">
    <property type="entry name" value="GLYCOSYL HYDROLASE FAMILY 95 N-TERMINAL DOMAIN-CONTAINING PROTEIN"/>
    <property type="match status" value="1"/>
</dbReference>
<evidence type="ECO:0000313" key="4">
    <source>
        <dbReference type="EMBL" id="RSH82026.1"/>
    </source>
</evidence>
<dbReference type="InterPro" id="IPR008928">
    <property type="entry name" value="6-hairpin_glycosidase_sf"/>
</dbReference>
<evidence type="ECO:0000259" key="3">
    <source>
        <dbReference type="Pfam" id="PF22124"/>
    </source>
</evidence>
<dbReference type="InterPro" id="IPR016518">
    <property type="entry name" value="Alpha-L-fucosidase"/>
</dbReference>
<dbReference type="SUPFAM" id="SSF48208">
    <property type="entry name" value="Six-hairpin glycosidases"/>
    <property type="match status" value="1"/>
</dbReference>
<sequence length="769" mass="83971">MPYQYDVGNQHLHLHYDQPAATWPNALPVGNGRLGAMVYGRPDAELVQFNEDSVWYGGAQKRTPNAARHLPELRRLIRAGQHAEAEQLARRHFFSSPLTSRVYEPLGQMKLEFGHKNVTAYKRWLDLSTATHTTVYQFTNAAGSTVSVRRDVIASYPDQTILMRVTASEKIEFTVRLNRKSEIEYATEQCFDSLQSDGQHVVLHATPGGKNSSPLCLVLGASVDVGGSVEPISSGLVISATECTLAIGAQTTFRCTDPESAAIADVDAALKQPWNDLLKRHVASYTSLFDRVALRLLPDASHVPTDERLKGTGDAGLAALYHNYGRYLLISSSRSGHRALPANLQGIWNPTFSPSWGSKFTLNINVEMNYWPASLSNLAECASPIVDLVERMAERGKHTAQTMYGCRGWCAHSYTDIWADCDPHDDWMPATLWPLGGMWITSDAVENLKYHYDRAVHERLAPVLQGAVQFLLDFLVPSADGAHLVTSPSLSPENTYLDANGAEGIFCEGSAMDMTLIRRAFELYLWTTNTLSLANDETLVSQVHAALARLPPLHVSPATGLIQEWGVNDYGEAEPGHRHVSHLVGLYPGRDITSSTPDLQDAARKVLARRAASGGGHTGWSRAWLINLYARLGDADEAANHIAQLLAKSTMPNMLDDHPPFQIDGNFGGCAGVLECLVQSHLEGEKEDRVVIQLLPATPSGWEQGEVHGVCVMGGWSVSFKWKDGKVEGEVTVRCADTALANTASVVFPSGEGVTLSGVGEHVVARPVT</sequence>
<dbReference type="Pfam" id="PF22124">
    <property type="entry name" value="Glyco_hydro_95_cat"/>
    <property type="match status" value="1"/>
</dbReference>